<dbReference type="GO" id="GO:0005886">
    <property type="term" value="C:plasma membrane"/>
    <property type="evidence" value="ECO:0007669"/>
    <property type="project" value="UniProtKB-SubCell"/>
</dbReference>
<dbReference type="GO" id="GO:0005254">
    <property type="term" value="F:chloride channel activity"/>
    <property type="evidence" value="ECO:0007669"/>
    <property type="project" value="UniProtKB-KW"/>
</dbReference>
<keyword evidence="6" id="KW-0407">Ion channel</keyword>
<evidence type="ECO:0000256" key="6">
    <source>
        <dbReference type="RuleBase" id="RU363126"/>
    </source>
</evidence>
<comment type="caution">
    <text evidence="6">Lacks conserved residue(s) required for the propagation of feature annotation.</text>
</comment>
<accession>A0ABD6F3X8</accession>
<keyword evidence="2 6" id="KW-0812">Transmembrane</keyword>
<name>A0ABD6F3X8_9BILA</name>
<dbReference type="PANTHER" id="PTHR10736">
    <property type="entry name" value="BESTROPHIN"/>
    <property type="match status" value="1"/>
</dbReference>
<proteinExistence type="inferred from homology"/>
<dbReference type="InterPro" id="IPR000615">
    <property type="entry name" value="Bestrophin"/>
</dbReference>
<evidence type="ECO:0000256" key="5">
    <source>
        <dbReference type="ARBA" id="ARBA00034769"/>
    </source>
</evidence>
<feature type="transmembrane region" description="Helical" evidence="6">
    <location>
        <begin position="28"/>
        <end position="50"/>
    </location>
</feature>
<comment type="similarity">
    <text evidence="5 6">Belongs to the anion channel-forming bestrophin (TC 1.A.46) family. Calcium-sensitive chloride channel subfamily.</text>
</comment>
<keyword evidence="6" id="KW-0868">Chloride</keyword>
<evidence type="ECO:0000256" key="1">
    <source>
        <dbReference type="ARBA" id="ARBA00004370"/>
    </source>
</evidence>
<dbReference type="EMBL" id="JBGFUD010017406">
    <property type="protein sequence ID" value="MFH4984412.1"/>
    <property type="molecule type" value="Genomic_DNA"/>
</dbReference>
<dbReference type="Pfam" id="PF01062">
    <property type="entry name" value="Bestrophin"/>
    <property type="match status" value="1"/>
</dbReference>
<protein>
    <recommendedName>
        <fullName evidence="6">Bestrophin homolog</fullName>
    </recommendedName>
</protein>
<keyword evidence="4 6" id="KW-0472">Membrane</keyword>
<keyword evidence="6" id="KW-0406">Ion transport</keyword>
<comment type="caution">
    <text evidence="7">The sequence shown here is derived from an EMBL/GenBank/DDBJ whole genome shotgun (WGS) entry which is preliminary data.</text>
</comment>
<keyword evidence="6" id="KW-0869">Chloride channel</keyword>
<keyword evidence="6" id="KW-0813">Transport</keyword>
<dbReference type="PANTHER" id="PTHR10736:SF0">
    <property type="entry name" value="BESTROPHIN HOMOLOG"/>
    <property type="match status" value="1"/>
</dbReference>
<dbReference type="InterPro" id="IPR021134">
    <property type="entry name" value="Bestrophin-like"/>
</dbReference>
<keyword evidence="8" id="KW-1185">Reference proteome</keyword>
<evidence type="ECO:0000313" key="7">
    <source>
        <dbReference type="EMBL" id="MFH4984412.1"/>
    </source>
</evidence>
<keyword evidence="3 6" id="KW-1133">Transmembrane helix</keyword>
<evidence type="ECO:0000256" key="3">
    <source>
        <dbReference type="ARBA" id="ARBA00022989"/>
    </source>
</evidence>
<dbReference type="AlphaFoldDB" id="A0ABD6F3X8"/>
<gene>
    <name evidence="7" type="ORF">AB6A40_011121</name>
</gene>
<sequence>MTVSYQLDVSTATLSCFCRLLLRWRGSIWKAVLIELIAWTVCYALITMIYRTDWFLSENGKMRAPRLSTIICR</sequence>
<keyword evidence="6" id="KW-1003">Cell membrane</keyword>
<evidence type="ECO:0000256" key="2">
    <source>
        <dbReference type="ARBA" id="ARBA00022692"/>
    </source>
</evidence>
<evidence type="ECO:0000256" key="4">
    <source>
        <dbReference type="ARBA" id="ARBA00023136"/>
    </source>
</evidence>
<dbReference type="GO" id="GO:0034707">
    <property type="term" value="C:chloride channel complex"/>
    <property type="evidence" value="ECO:0007669"/>
    <property type="project" value="UniProtKB-KW"/>
</dbReference>
<comment type="subcellular location">
    <subcellularLocation>
        <location evidence="6">Cell membrane</location>
        <topology evidence="6">Multi-pass membrane protein</topology>
    </subcellularLocation>
    <subcellularLocation>
        <location evidence="1">Membrane</location>
    </subcellularLocation>
</comment>
<comment type="function">
    <text evidence="6">Forms chloride channels.</text>
</comment>
<evidence type="ECO:0000313" key="8">
    <source>
        <dbReference type="Proteomes" id="UP001608902"/>
    </source>
</evidence>
<organism evidence="7 8">
    <name type="scientific">Gnathostoma spinigerum</name>
    <dbReference type="NCBI Taxonomy" id="75299"/>
    <lineage>
        <taxon>Eukaryota</taxon>
        <taxon>Metazoa</taxon>
        <taxon>Ecdysozoa</taxon>
        <taxon>Nematoda</taxon>
        <taxon>Chromadorea</taxon>
        <taxon>Rhabditida</taxon>
        <taxon>Spirurina</taxon>
        <taxon>Gnathostomatomorpha</taxon>
        <taxon>Gnathostomatoidea</taxon>
        <taxon>Gnathostomatidae</taxon>
        <taxon>Gnathostoma</taxon>
    </lineage>
</organism>
<reference evidence="7 8" key="1">
    <citation type="submission" date="2024-08" db="EMBL/GenBank/DDBJ databases">
        <title>Gnathostoma spinigerum genome.</title>
        <authorList>
            <person name="Gonzalez-Bertolin B."/>
            <person name="Monzon S."/>
            <person name="Zaballos A."/>
            <person name="Jimenez P."/>
            <person name="Dekumyoy P."/>
            <person name="Varona S."/>
            <person name="Cuesta I."/>
            <person name="Sumanam S."/>
            <person name="Adisakwattana P."/>
            <person name="Gasser R.B."/>
            <person name="Hernandez-Gonzalez A."/>
            <person name="Young N.D."/>
            <person name="Perteguer M.J."/>
        </authorList>
    </citation>
    <scope>NUCLEOTIDE SEQUENCE [LARGE SCALE GENOMIC DNA]</scope>
    <source>
        <strain evidence="7">AL3</strain>
        <tissue evidence="7">Liver</tissue>
    </source>
</reference>
<dbReference type="Proteomes" id="UP001608902">
    <property type="component" value="Unassembled WGS sequence"/>
</dbReference>